<evidence type="ECO:0000313" key="3">
    <source>
        <dbReference type="Proteomes" id="UP001060112"/>
    </source>
</evidence>
<keyword evidence="1" id="KW-0472">Membrane</keyword>
<dbReference type="RefSeq" id="WP_290140840.1">
    <property type="nucleotide sequence ID" value="NZ_CP101620.1"/>
</dbReference>
<dbReference type="InterPro" id="IPR046123">
    <property type="entry name" value="DUF6120"/>
</dbReference>
<evidence type="ECO:0000313" key="2">
    <source>
        <dbReference type="EMBL" id="UTY39615.1"/>
    </source>
</evidence>
<name>A0ABY5I6P0_9FIRM</name>
<evidence type="ECO:0000256" key="1">
    <source>
        <dbReference type="SAM" id="Phobius"/>
    </source>
</evidence>
<keyword evidence="1" id="KW-1133">Transmembrane helix</keyword>
<accession>A0ABY5I6P0</accession>
<gene>
    <name evidence="2" type="ORF">NMU03_01935</name>
</gene>
<keyword evidence="1" id="KW-0812">Transmembrane</keyword>
<organism evidence="2 3">
    <name type="scientific">Allocoprobacillus halotolerans</name>
    <dbReference type="NCBI Taxonomy" id="2944914"/>
    <lineage>
        <taxon>Bacteria</taxon>
        <taxon>Bacillati</taxon>
        <taxon>Bacillota</taxon>
        <taxon>Erysipelotrichia</taxon>
        <taxon>Erysipelotrichales</taxon>
        <taxon>Erysipelotrichaceae</taxon>
        <taxon>Allocoprobacillus</taxon>
    </lineage>
</organism>
<sequence length="122" mass="14595">MTVNKRYYRDVKKLFPIYAKKERFYLKQLKEQINEYDDATYDELVNNFGDPIEIVKSYYETVNSRYLLKRINLKRIITMTCILVLMLSTLYLGYRTYSLHEAVNNFKTGVPADIEETIEVIE</sequence>
<feature type="transmembrane region" description="Helical" evidence="1">
    <location>
        <begin position="76"/>
        <end position="94"/>
    </location>
</feature>
<dbReference type="EMBL" id="CP101620">
    <property type="protein sequence ID" value="UTY39615.1"/>
    <property type="molecule type" value="Genomic_DNA"/>
</dbReference>
<dbReference type="Proteomes" id="UP001060112">
    <property type="component" value="Chromosome"/>
</dbReference>
<dbReference type="Pfam" id="PF19615">
    <property type="entry name" value="DUF6120"/>
    <property type="match status" value="1"/>
</dbReference>
<proteinExistence type="predicted"/>
<reference evidence="2" key="1">
    <citation type="submission" date="2022-07" db="EMBL/GenBank/DDBJ databases">
        <title>Faecal culturing of patients with breast cancer.</title>
        <authorList>
            <person name="Teng N.M.Y."/>
            <person name="Kiu R."/>
            <person name="Evans R."/>
            <person name="Baker D.J."/>
            <person name="Zenner C."/>
            <person name="Robinson S.D."/>
            <person name="Hall L.J."/>
        </authorList>
    </citation>
    <scope>NUCLEOTIDE SEQUENCE</scope>
    <source>
        <strain evidence="2">LH1062</strain>
    </source>
</reference>
<keyword evidence="3" id="KW-1185">Reference proteome</keyword>
<protein>
    <submittedName>
        <fullName evidence="2">DUF6120 family protein</fullName>
    </submittedName>
</protein>